<dbReference type="Pfam" id="PF14584">
    <property type="entry name" value="DUF4446"/>
    <property type="match status" value="1"/>
</dbReference>
<evidence type="ECO:0008006" key="4">
    <source>
        <dbReference type="Google" id="ProtNLM"/>
    </source>
</evidence>
<keyword evidence="1" id="KW-0472">Membrane</keyword>
<keyword evidence="1" id="KW-0812">Transmembrane</keyword>
<evidence type="ECO:0000313" key="3">
    <source>
        <dbReference type="Proteomes" id="UP000178481"/>
    </source>
</evidence>
<dbReference type="Proteomes" id="UP000178481">
    <property type="component" value="Unassembled WGS sequence"/>
</dbReference>
<reference evidence="2 3" key="1">
    <citation type="journal article" date="2016" name="Nat. Commun.">
        <title>Thousands of microbial genomes shed light on interconnected biogeochemical processes in an aquifer system.</title>
        <authorList>
            <person name="Anantharaman K."/>
            <person name="Brown C.T."/>
            <person name="Hug L.A."/>
            <person name="Sharon I."/>
            <person name="Castelle C.J."/>
            <person name="Probst A.J."/>
            <person name="Thomas B.C."/>
            <person name="Singh A."/>
            <person name="Wilkins M.J."/>
            <person name="Karaoz U."/>
            <person name="Brodie E.L."/>
            <person name="Williams K.H."/>
            <person name="Hubbard S.S."/>
            <person name="Banfield J.F."/>
        </authorList>
    </citation>
    <scope>NUCLEOTIDE SEQUENCE [LARGE SCALE GENOMIC DNA]</scope>
</reference>
<accession>A0A1G2QCF1</accession>
<gene>
    <name evidence="2" type="ORF">A2607_02335</name>
</gene>
<comment type="caution">
    <text evidence="2">The sequence shown here is derived from an EMBL/GenBank/DDBJ whole genome shotgun (WGS) entry which is preliminary data.</text>
</comment>
<protein>
    <recommendedName>
        <fullName evidence="4">DUF4446 domain-containing protein</fullName>
    </recommendedName>
</protein>
<proteinExistence type="predicted"/>
<dbReference type="EMBL" id="MHTI01000036">
    <property type="protein sequence ID" value="OHA58083.1"/>
    <property type="molecule type" value="Genomic_DNA"/>
</dbReference>
<name>A0A1G2QCF1_9BACT</name>
<evidence type="ECO:0000256" key="1">
    <source>
        <dbReference type="SAM" id="Phobius"/>
    </source>
</evidence>
<sequence length="155" mass="17484">MNLTTDQTIIYGLATILVLLVLWIVYLERRLEKIFRGKKAGDLEDVLVDMGRSIDELSTKHSHLKNFTDNIDSRLKTAIQKVYTLRFNPFRDHGGNQSFATALLDEMSDGVVISSLYSRDKVSVYAKPIVNGQSDFELSDEERESIAKAQASQKG</sequence>
<dbReference type="AlphaFoldDB" id="A0A1G2QCF1"/>
<dbReference type="InterPro" id="IPR027981">
    <property type="entry name" value="DUF4446"/>
</dbReference>
<evidence type="ECO:0000313" key="2">
    <source>
        <dbReference type="EMBL" id="OHA58083.1"/>
    </source>
</evidence>
<feature type="transmembrane region" description="Helical" evidence="1">
    <location>
        <begin position="6"/>
        <end position="26"/>
    </location>
</feature>
<keyword evidence="1" id="KW-1133">Transmembrane helix</keyword>
<organism evidence="2 3">
    <name type="scientific">Candidatus Vogelbacteria bacterium RIFOXYD1_FULL_42_15</name>
    <dbReference type="NCBI Taxonomy" id="1802437"/>
    <lineage>
        <taxon>Bacteria</taxon>
        <taxon>Candidatus Vogeliibacteriota</taxon>
    </lineage>
</organism>